<evidence type="ECO:0000313" key="3">
    <source>
        <dbReference type="Proteomes" id="UP001292094"/>
    </source>
</evidence>
<dbReference type="EMBL" id="JAWZYT010000373">
    <property type="protein sequence ID" value="KAK4324291.1"/>
    <property type="molecule type" value="Genomic_DNA"/>
</dbReference>
<feature type="region of interest" description="Disordered" evidence="1">
    <location>
        <begin position="270"/>
        <end position="308"/>
    </location>
</feature>
<sequence>MVSHIKTKHRSRLKTATLNGLLEIGLGPFARPPRVLLLLSPFVHWVFSGRSLFPRLFRSRVPVPSPRGFPPVSPLLVPGSSSRDRVWGARRSFLRRGTPSFASSPSAHKSRESPKRDSKERKDRREKRKRRDRDTSSSPTPRRRKSRSSTPRVSREEASSLSSHFKDLVNSLPDMFNKLLEARFPHNFPPSVSSFNQSGTHTLPEIDPGLLDSQPASPDPTLPSALEQNQASAPDHQPLNTLAPATATTAVNTPAPAQASHIDRTSRYLLPRPPLQRGDPPVPPGNLDSHPQILAPLFPGWENQSLGS</sequence>
<evidence type="ECO:0000313" key="2">
    <source>
        <dbReference type="EMBL" id="KAK4324291.1"/>
    </source>
</evidence>
<dbReference type="Proteomes" id="UP001292094">
    <property type="component" value="Unassembled WGS sequence"/>
</dbReference>
<feature type="region of interest" description="Disordered" evidence="1">
    <location>
        <begin position="97"/>
        <end position="162"/>
    </location>
</feature>
<feature type="compositionally biased region" description="Polar residues" evidence="1">
    <location>
        <begin position="191"/>
        <end position="201"/>
    </location>
</feature>
<accession>A0AAE1UKX9</accession>
<feature type="compositionally biased region" description="Basic and acidic residues" evidence="1">
    <location>
        <begin position="109"/>
        <end position="123"/>
    </location>
</feature>
<name>A0AAE1UKX9_9EUCA</name>
<evidence type="ECO:0000256" key="1">
    <source>
        <dbReference type="SAM" id="MobiDB-lite"/>
    </source>
</evidence>
<comment type="caution">
    <text evidence="2">The sequence shown here is derived from an EMBL/GenBank/DDBJ whole genome shotgun (WGS) entry which is preliminary data.</text>
</comment>
<protein>
    <submittedName>
        <fullName evidence="2">Uncharacterized protein</fullName>
    </submittedName>
</protein>
<organism evidence="2 3">
    <name type="scientific">Petrolisthes manimaculis</name>
    <dbReference type="NCBI Taxonomy" id="1843537"/>
    <lineage>
        <taxon>Eukaryota</taxon>
        <taxon>Metazoa</taxon>
        <taxon>Ecdysozoa</taxon>
        <taxon>Arthropoda</taxon>
        <taxon>Crustacea</taxon>
        <taxon>Multicrustacea</taxon>
        <taxon>Malacostraca</taxon>
        <taxon>Eumalacostraca</taxon>
        <taxon>Eucarida</taxon>
        <taxon>Decapoda</taxon>
        <taxon>Pleocyemata</taxon>
        <taxon>Anomura</taxon>
        <taxon>Galatheoidea</taxon>
        <taxon>Porcellanidae</taxon>
        <taxon>Petrolisthes</taxon>
    </lineage>
</organism>
<proteinExistence type="predicted"/>
<keyword evidence="3" id="KW-1185">Reference proteome</keyword>
<feature type="region of interest" description="Disordered" evidence="1">
    <location>
        <begin position="191"/>
        <end position="240"/>
    </location>
</feature>
<reference evidence="2" key="1">
    <citation type="submission" date="2023-11" db="EMBL/GenBank/DDBJ databases">
        <title>Genome assemblies of two species of porcelain crab, Petrolisthes cinctipes and Petrolisthes manimaculis (Anomura: Porcellanidae).</title>
        <authorList>
            <person name="Angst P."/>
        </authorList>
    </citation>
    <scope>NUCLEOTIDE SEQUENCE</scope>
    <source>
        <strain evidence="2">PB745_02</strain>
        <tissue evidence="2">Gill</tissue>
    </source>
</reference>
<gene>
    <name evidence="2" type="ORF">Pmani_005131</name>
</gene>
<dbReference type="AlphaFoldDB" id="A0AAE1UKX9"/>